<name>A0A7V1LPB7_CALAY</name>
<dbReference type="AlphaFoldDB" id="A0A7V1LPB7"/>
<proteinExistence type="predicted"/>
<dbReference type="Gene3D" id="3.30.1460.30">
    <property type="entry name" value="YgaC/TfoX-N like chaperone"/>
    <property type="match status" value="1"/>
</dbReference>
<protein>
    <submittedName>
        <fullName evidence="2">TfoX family protein</fullName>
    </submittedName>
</protein>
<organism evidence="2">
    <name type="scientific">Caldithrix abyssi</name>
    <dbReference type="NCBI Taxonomy" id="187145"/>
    <lineage>
        <taxon>Bacteria</taxon>
        <taxon>Pseudomonadati</taxon>
        <taxon>Calditrichota</taxon>
        <taxon>Calditrichia</taxon>
        <taxon>Calditrichales</taxon>
        <taxon>Calditrichaceae</taxon>
        <taxon>Caldithrix</taxon>
    </lineage>
</organism>
<dbReference type="Proteomes" id="UP000886005">
    <property type="component" value="Unassembled WGS sequence"/>
</dbReference>
<feature type="domain" description="TfoX N-terminal" evidence="1">
    <location>
        <begin position="13"/>
        <end position="95"/>
    </location>
</feature>
<sequence length="109" mass="12491">MASDQSFVDYVCDQLAPAGEIIHKKMFGEYGLYCQDKIFALVCDNRLYFKPTEAGREFIGSPEMAPPYPGAKEYFLIEDKLEDSEWLTALLRCSLPELPAPKPRRKRKP</sequence>
<dbReference type="InterPro" id="IPR007076">
    <property type="entry name" value="TfoX_N"/>
</dbReference>
<dbReference type="EMBL" id="DRLD01000370">
    <property type="protein sequence ID" value="HED11621.1"/>
    <property type="molecule type" value="Genomic_DNA"/>
</dbReference>
<gene>
    <name evidence="2" type="ORF">ENJ10_13095</name>
</gene>
<dbReference type="SUPFAM" id="SSF159894">
    <property type="entry name" value="YgaC/TfoX-N like"/>
    <property type="match status" value="1"/>
</dbReference>
<accession>A0A7V1LPB7</accession>
<dbReference type="Pfam" id="PF04993">
    <property type="entry name" value="TfoX_N"/>
    <property type="match status" value="1"/>
</dbReference>
<evidence type="ECO:0000259" key="1">
    <source>
        <dbReference type="Pfam" id="PF04993"/>
    </source>
</evidence>
<comment type="caution">
    <text evidence="2">The sequence shown here is derived from an EMBL/GenBank/DDBJ whole genome shotgun (WGS) entry which is preliminary data.</text>
</comment>
<reference evidence="2" key="1">
    <citation type="journal article" date="2020" name="mSystems">
        <title>Genome- and Community-Level Interaction Insights into Carbon Utilization and Element Cycling Functions of Hydrothermarchaeota in Hydrothermal Sediment.</title>
        <authorList>
            <person name="Zhou Z."/>
            <person name="Liu Y."/>
            <person name="Xu W."/>
            <person name="Pan J."/>
            <person name="Luo Z.H."/>
            <person name="Li M."/>
        </authorList>
    </citation>
    <scope>NUCLEOTIDE SEQUENCE [LARGE SCALE GENOMIC DNA]</scope>
    <source>
        <strain evidence="2">HyVt-456</strain>
    </source>
</reference>
<evidence type="ECO:0000313" key="2">
    <source>
        <dbReference type="EMBL" id="HED11621.1"/>
    </source>
</evidence>